<name>A0ABP2IXH3_9ACTN</name>
<dbReference type="PANTHER" id="PTHR43337:SF1">
    <property type="entry name" value="XANTHINE_URACIL PERMEASE C887.17-RELATED"/>
    <property type="match status" value="1"/>
</dbReference>
<evidence type="ECO:0000256" key="4">
    <source>
        <dbReference type="ARBA" id="ARBA00022692"/>
    </source>
</evidence>
<dbReference type="InterPro" id="IPR045018">
    <property type="entry name" value="Azg-like"/>
</dbReference>
<gene>
    <name evidence="8" type="ORF">HMPREF9248_0162</name>
</gene>
<organism evidence="8 9">
    <name type="scientific">Fannyhessea vaginae PB189-T1-4</name>
    <dbReference type="NCBI Taxonomy" id="866774"/>
    <lineage>
        <taxon>Bacteria</taxon>
        <taxon>Bacillati</taxon>
        <taxon>Actinomycetota</taxon>
        <taxon>Coriobacteriia</taxon>
        <taxon>Coriobacteriales</taxon>
        <taxon>Atopobiaceae</taxon>
        <taxon>Fannyhessea</taxon>
    </lineage>
</organism>
<evidence type="ECO:0000256" key="3">
    <source>
        <dbReference type="ARBA" id="ARBA00022448"/>
    </source>
</evidence>
<keyword evidence="6 7" id="KW-0472">Membrane</keyword>
<evidence type="ECO:0000256" key="2">
    <source>
        <dbReference type="ARBA" id="ARBA00005697"/>
    </source>
</evidence>
<evidence type="ECO:0000256" key="7">
    <source>
        <dbReference type="SAM" id="Phobius"/>
    </source>
</evidence>
<feature type="transmembrane region" description="Helical" evidence="7">
    <location>
        <begin position="234"/>
        <end position="256"/>
    </location>
</feature>
<sequence length="437" mass="45176">MEQFFKMAERGSSITQEIRSGFTTFLAMAYIIAVNPALMLAAGIPITAAVTATCIGSGVVTILMGLYANRPIALATGLGINAVVAFTLPTITGNDWHASMSIIFIEGVAILLLVLCGLREAIMNAIPISLRHAISVGLGLFIAFIGLHNGSIIVTNPATFVALNKVTDPAFIVGVVSIAATVALYSFRIKGALLCGIFISVLVGIPLGVTPLPQGVVAPLDFSSFGAPFLTDEAGVMGIVKTLTTPICLVFAFSLLMSDFFDTMGTVTAVAKPGEFLNEDGSVQNIREILTVDSAAAALGGLAGCSSITSFIEAASGAADGARTGLSAITTGVLFILAAIFAPLIAVVSSASTAGALVLVGFMMMSEAVEIDWNNVQDAFPAFCVIIGVPLTYSISNGIGFGFIAYCFIALITGKAKIIKPLMWVAAAAFVVYFVLM</sequence>
<feature type="transmembrane region" description="Helical" evidence="7">
    <location>
        <begin position="418"/>
        <end position="436"/>
    </location>
</feature>
<feature type="transmembrane region" description="Helical" evidence="7">
    <location>
        <begin position="98"/>
        <end position="118"/>
    </location>
</feature>
<evidence type="ECO:0000256" key="1">
    <source>
        <dbReference type="ARBA" id="ARBA00004127"/>
    </source>
</evidence>
<feature type="transmembrane region" description="Helical" evidence="7">
    <location>
        <begin position="333"/>
        <end position="360"/>
    </location>
</feature>
<dbReference type="Proteomes" id="UP000004431">
    <property type="component" value="Unassembled WGS sequence"/>
</dbReference>
<feature type="transmembrane region" description="Helical" evidence="7">
    <location>
        <begin position="169"/>
        <end position="187"/>
    </location>
</feature>
<keyword evidence="4 7" id="KW-0812">Transmembrane</keyword>
<dbReference type="PANTHER" id="PTHR43337">
    <property type="entry name" value="XANTHINE/URACIL PERMEASE C887.17-RELATED"/>
    <property type="match status" value="1"/>
</dbReference>
<feature type="transmembrane region" description="Helical" evidence="7">
    <location>
        <begin position="130"/>
        <end position="149"/>
    </location>
</feature>
<feature type="transmembrane region" description="Helical" evidence="7">
    <location>
        <begin position="46"/>
        <end position="67"/>
    </location>
</feature>
<feature type="transmembrane region" description="Helical" evidence="7">
    <location>
        <begin position="194"/>
        <end position="214"/>
    </location>
</feature>
<evidence type="ECO:0000313" key="8">
    <source>
        <dbReference type="EMBL" id="EFL43754.1"/>
    </source>
</evidence>
<feature type="transmembrane region" description="Helical" evidence="7">
    <location>
        <begin position="21"/>
        <end position="40"/>
    </location>
</feature>
<evidence type="ECO:0000313" key="9">
    <source>
        <dbReference type="Proteomes" id="UP000004431"/>
    </source>
</evidence>
<dbReference type="RefSeq" id="WP_006304617.1">
    <property type="nucleotide sequence ID" value="NZ_AEDQ01000030.1"/>
</dbReference>
<keyword evidence="5 7" id="KW-1133">Transmembrane helix</keyword>
<comment type="similarity">
    <text evidence="2">Belongs to the nucleobase:cation symporter-2 (NCS2) (TC 2.A.40) family. Azg-like subfamily.</text>
</comment>
<keyword evidence="9" id="KW-1185">Reference proteome</keyword>
<feature type="transmembrane region" description="Helical" evidence="7">
    <location>
        <begin position="72"/>
        <end position="92"/>
    </location>
</feature>
<evidence type="ECO:0000256" key="5">
    <source>
        <dbReference type="ARBA" id="ARBA00022989"/>
    </source>
</evidence>
<evidence type="ECO:0000256" key="6">
    <source>
        <dbReference type="ARBA" id="ARBA00023136"/>
    </source>
</evidence>
<dbReference type="InterPro" id="IPR006043">
    <property type="entry name" value="NCS2"/>
</dbReference>
<accession>A0ABP2IXH3</accession>
<feature type="transmembrane region" description="Helical" evidence="7">
    <location>
        <begin position="380"/>
        <end position="411"/>
    </location>
</feature>
<reference evidence="8 9" key="1">
    <citation type="submission" date="2010-08" db="EMBL/GenBank/DDBJ databases">
        <authorList>
            <person name="Durkin A.S."/>
            <person name="Madupu R."/>
            <person name="Torralba M."/>
            <person name="Gillis M."/>
            <person name="Methe B."/>
            <person name="Sutton G."/>
            <person name="Nelson K.E."/>
        </authorList>
    </citation>
    <scope>NUCLEOTIDE SEQUENCE [LARGE SCALE GENOMIC DNA]</scope>
    <source>
        <strain evidence="8 9">PB189-T1-4</strain>
    </source>
</reference>
<comment type="subcellular location">
    <subcellularLocation>
        <location evidence="1">Endomembrane system</location>
        <topology evidence="1">Multi-pass membrane protein</topology>
    </subcellularLocation>
</comment>
<proteinExistence type="inferred from homology"/>
<dbReference type="Pfam" id="PF00860">
    <property type="entry name" value="Xan_ur_permease"/>
    <property type="match status" value="1"/>
</dbReference>
<comment type="caution">
    <text evidence="8">The sequence shown here is derived from an EMBL/GenBank/DDBJ whole genome shotgun (WGS) entry which is preliminary data.</text>
</comment>
<dbReference type="EMBL" id="AEDQ01000030">
    <property type="protein sequence ID" value="EFL43754.1"/>
    <property type="molecule type" value="Genomic_DNA"/>
</dbReference>
<keyword evidence="3" id="KW-0813">Transport</keyword>
<protein>
    <submittedName>
        <fullName evidence="8">Permease</fullName>
    </submittedName>
</protein>